<reference evidence="1" key="1">
    <citation type="submission" date="2014-09" db="EMBL/GenBank/DDBJ databases">
        <authorList>
            <person name="Magalhaes I.L.F."/>
            <person name="Oliveira U."/>
            <person name="Santos F.R."/>
            <person name="Vidigal T.H.D.A."/>
            <person name="Brescovit A.D."/>
            <person name="Santos A.J."/>
        </authorList>
    </citation>
    <scope>NUCLEOTIDE SEQUENCE</scope>
    <source>
        <tissue evidence="1">Shoot tissue taken approximately 20 cm above the soil surface</tissue>
    </source>
</reference>
<accession>A0A0A8YIS4</accession>
<sequence length="29" mass="3247">MWSILVAMLSLKNAFSDPTLLHGKPIHIL</sequence>
<evidence type="ECO:0000313" key="1">
    <source>
        <dbReference type="EMBL" id="JAD25891.1"/>
    </source>
</evidence>
<dbReference type="AlphaFoldDB" id="A0A0A8YIS4"/>
<reference evidence="1" key="2">
    <citation type="journal article" date="2015" name="Data Brief">
        <title>Shoot transcriptome of the giant reed, Arundo donax.</title>
        <authorList>
            <person name="Barrero R.A."/>
            <person name="Guerrero F.D."/>
            <person name="Moolhuijzen P."/>
            <person name="Goolsby J.A."/>
            <person name="Tidwell J."/>
            <person name="Bellgard S.E."/>
            <person name="Bellgard M.I."/>
        </authorList>
    </citation>
    <scope>NUCLEOTIDE SEQUENCE</scope>
    <source>
        <tissue evidence="1">Shoot tissue taken approximately 20 cm above the soil surface</tissue>
    </source>
</reference>
<name>A0A0A8YIS4_ARUDO</name>
<dbReference type="EMBL" id="GBRH01272004">
    <property type="protein sequence ID" value="JAD25891.1"/>
    <property type="molecule type" value="Transcribed_RNA"/>
</dbReference>
<organism evidence="1">
    <name type="scientific">Arundo donax</name>
    <name type="common">Giant reed</name>
    <name type="synonym">Donax arundinaceus</name>
    <dbReference type="NCBI Taxonomy" id="35708"/>
    <lineage>
        <taxon>Eukaryota</taxon>
        <taxon>Viridiplantae</taxon>
        <taxon>Streptophyta</taxon>
        <taxon>Embryophyta</taxon>
        <taxon>Tracheophyta</taxon>
        <taxon>Spermatophyta</taxon>
        <taxon>Magnoliopsida</taxon>
        <taxon>Liliopsida</taxon>
        <taxon>Poales</taxon>
        <taxon>Poaceae</taxon>
        <taxon>PACMAD clade</taxon>
        <taxon>Arundinoideae</taxon>
        <taxon>Arundineae</taxon>
        <taxon>Arundo</taxon>
    </lineage>
</organism>
<proteinExistence type="predicted"/>
<protein>
    <submittedName>
        <fullName evidence="1">Uncharacterized protein</fullName>
    </submittedName>
</protein>